<feature type="region of interest" description="Disordered" evidence="3">
    <location>
        <begin position="108"/>
        <end position="198"/>
    </location>
</feature>
<evidence type="ECO:0000313" key="4">
    <source>
        <dbReference type="EMBL" id="DAE17479.1"/>
    </source>
</evidence>
<dbReference type="InterPro" id="IPR012340">
    <property type="entry name" value="NA-bd_OB-fold"/>
</dbReference>
<sequence length="198" mass="21609">MNDCEFIGNLTKDPVLRNTKTGKAVAAFSIATNRDYVTSQGEKKQLTDYVNVVAWGELASAVSQYLQKGKRVLVHGRQSTRSYDDPQGQKRWVTEIIASIIALPLPTHAQNQQAQQGGQQLGWGNGRQNSYSQPPQGNNYGQPCQQGQLSQVSPYQPQGNGYPQQGAAPHGNSPDWWGQFGHAVPQGSGDGKDEDIPF</sequence>
<name>A0A8S5QDZ3_9CAUD</name>
<dbReference type="EMBL" id="BK015641">
    <property type="protein sequence ID" value="DAE17479.1"/>
    <property type="molecule type" value="Genomic_DNA"/>
</dbReference>
<dbReference type="CDD" id="cd04496">
    <property type="entry name" value="SSB_OBF"/>
    <property type="match status" value="1"/>
</dbReference>
<dbReference type="SUPFAM" id="SSF50249">
    <property type="entry name" value="Nucleic acid-binding proteins"/>
    <property type="match status" value="1"/>
</dbReference>
<proteinExistence type="inferred from homology"/>
<dbReference type="HAMAP" id="MF_00984">
    <property type="entry name" value="SSB"/>
    <property type="match status" value="1"/>
</dbReference>
<evidence type="ECO:0000256" key="3">
    <source>
        <dbReference type="SAM" id="MobiDB-lite"/>
    </source>
</evidence>
<evidence type="ECO:0000256" key="1">
    <source>
        <dbReference type="ARBA" id="ARBA00023125"/>
    </source>
</evidence>
<reference evidence="4" key="1">
    <citation type="journal article" date="2021" name="Proc. Natl. Acad. Sci. U.S.A.">
        <title>A Catalog of Tens of Thousands of Viruses from Human Metagenomes Reveals Hidden Associations with Chronic Diseases.</title>
        <authorList>
            <person name="Tisza M.J."/>
            <person name="Buck C.B."/>
        </authorList>
    </citation>
    <scope>NUCLEOTIDE SEQUENCE</scope>
    <source>
        <strain evidence="4">CtoRD1</strain>
    </source>
</reference>
<accession>A0A8S5QDZ3</accession>
<dbReference type="GO" id="GO:0006260">
    <property type="term" value="P:DNA replication"/>
    <property type="evidence" value="ECO:0007669"/>
    <property type="project" value="InterPro"/>
</dbReference>
<dbReference type="Gene3D" id="2.40.50.140">
    <property type="entry name" value="Nucleic acid-binding proteins"/>
    <property type="match status" value="1"/>
</dbReference>
<feature type="compositionally biased region" description="Low complexity" evidence="3">
    <location>
        <begin position="154"/>
        <end position="169"/>
    </location>
</feature>
<dbReference type="NCBIfam" id="TIGR00621">
    <property type="entry name" value="ssb"/>
    <property type="match status" value="1"/>
</dbReference>
<dbReference type="PROSITE" id="PS50935">
    <property type="entry name" value="SSB"/>
    <property type="match status" value="1"/>
</dbReference>
<dbReference type="PANTHER" id="PTHR10302:SF27">
    <property type="entry name" value="SINGLE-STRANDED DNA-BINDING PROTEIN"/>
    <property type="match status" value="1"/>
</dbReference>
<dbReference type="InterPro" id="IPR000424">
    <property type="entry name" value="Primosome_PriB/ssb"/>
</dbReference>
<feature type="compositionally biased region" description="Polar residues" evidence="3">
    <location>
        <begin position="130"/>
        <end position="153"/>
    </location>
</feature>
<organism evidence="4">
    <name type="scientific">Siphoviridae sp. ctoRD1</name>
    <dbReference type="NCBI Taxonomy" id="2825669"/>
    <lineage>
        <taxon>Viruses</taxon>
        <taxon>Duplodnaviria</taxon>
        <taxon>Heunggongvirae</taxon>
        <taxon>Uroviricota</taxon>
        <taxon>Caudoviricetes</taxon>
    </lineage>
</organism>
<keyword evidence="1 2" id="KW-0238">DNA-binding</keyword>
<dbReference type="Pfam" id="PF00436">
    <property type="entry name" value="SSB"/>
    <property type="match status" value="1"/>
</dbReference>
<protein>
    <submittedName>
        <fullName evidence="4">Single strand binding protein</fullName>
    </submittedName>
</protein>
<dbReference type="GO" id="GO:0003697">
    <property type="term" value="F:single-stranded DNA binding"/>
    <property type="evidence" value="ECO:0007669"/>
    <property type="project" value="InterPro"/>
</dbReference>
<evidence type="ECO:0000256" key="2">
    <source>
        <dbReference type="PROSITE-ProRule" id="PRU00252"/>
    </source>
</evidence>
<dbReference type="GO" id="GO:0009295">
    <property type="term" value="C:nucleoid"/>
    <property type="evidence" value="ECO:0007669"/>
    <property type="project" value="TreeGrafter"/>
</dbReference>
<dbReference type="InterPro" id="IPR011344">
    <property type="entry name" value="ssDNA-bd"/>
</dbReference>
<dbReference type="PANTHER" id="PTHR10302">
    <property type="entry name" value="SINGLE-STRANDED DNA-BINDING PROTEIN"/>
    <property type="match status" value="1"/>
</dbReference>